<keyword evidence="1" id="KW-1133">Transmembrane helix</keyword>
<keyword evidence="1" id="KW-0812">Transmembrane</keyword>
<dbReference type="Pfam" id="PF12679">
    <property type="entry name" value="ABC2_membrane_2"/>
    <property type="match status" value="1"/>
</dbReference>
<accession>A0ABQ3YS39</accession>
<evidence type="ECO:0000313" key="2">
    <source>
        <dbReference type="EMBL" id="GIE00413.1"/>
    </source>
</evidence>
<feature type="transmembrane region" description="Helical" evidence="1">
    <location>
        <begin position="72"/>
        <end position="94"/>
    </location>
</feature>
<keyword evidence="1" id="KW-0472">Membrane</keyword>
<feature type="transmembrane region" description="Helical" evidence="1">
    <location>
        <begin position="317"/>
        <end position="335"/>
    </location>
</feature>
<comment type="caution">
    <text evidence="2">The sequence shown here is derived from an EMBL/GenBank/DDBJ whole genome shotgun (WGS) entry which is preliminary data.</text>
</comment>
<dbReference type="RefSeq" id="WP_203726053.1">
    <property type="nucleotide sequence ID" value="NZ_BAAATX010000002.1"/>
</dbReference>
<proteinExistence type="predicted"/>
<feature type="transmembrane region" description="Helical" evidence="1">
    <location>
        <begin position="186"/>
        <end position="206"/>
    </location>
</feature>
<gene>
    <name evidence="2" type="ORF">Adu01nite_17630</name>
</gene>
<sequence>MIWLTWRQFRTQAAVGLALVIAVAAVYLSTRSTLLDIARDTGYAACTADCGKLAQQFVQTARTGYLGQLYQAGALLLILLPALIGLFWGAPLVSRELESGTHRLVWNQSISRNRWLGVKLGGIGLATAAVAGLSSWAITAWASPLDEVDGWVVPLTYAARGIVPAGYAVLGFVVGVTIGMLLRRTVAAMAVTLVVVIAAMVGGVFFREQLVAHSTYQEALPADWDGGISLSPDDPNHAIRLEVGPPEVATWVLTNKILNSAGAEYRGPYDPDYCGPNATKGGSGPKGCRDWLTSQNLHQKVTYIANDKFWALQWRETGVLLVASSLLAIFCFWWIRRRVA</sequence>
<dbReference type="Proteomes" id="UP000637628">
    <property type="component" value="Unassembled WGS sequence"/>
</dbReference>
<reference evidence="2 3" key="1">
    <citation type="submission" date="2021-01" db="EMBL/GenBank/DDBJ databases">
        <title>Whole genome shotgun sequence of Actinoplanes durhamensis NBRC 14914.</title>
        <authorList>
            <person name="Komaki H."/>
            <person name="Tamura T."/>
        </authorList>
    </citation>
    <scope>NUCLEOTIDE SEQUENCE [LARGE SCALE GENOMIC DNA]</scope>
    <source>
        <strain evidence="2 3">NBRC 14914</strain>
    </source>
</reference>
<feature type="transmembrane region" description="Helical" evidence="1">
    <location>
        <begin position="12"/>
        <end position="30"/>
    </location>
</feature>
<evidence type="ECO:0000313" key="3">
    <source>
        <dbReference type="Proteomes" id="UP000637628"/>
    </source>
</evidence>
<evidence type="ECO:0000256" key="1">
    <source>
        <dbReference type="SAM" id="Phobius"/>
    </source>
</evidence>
<feature type="transmembrane region" description="Helical" evidence="1">
    <location>
        <begin position="115"/>
        <end position="138"/>
    </location>
</feature>
<feature type="transmembrane region" description="Helical" evidence="1">
    <location>
        <begin position="158"/>
        <end position="179"/>
    </location>
</feature>
<keyword evidence="3" id="KW-1185">Reference proteome</keyword>
<dbReference type="EMBL" id="BOML01000014">
    <property type="protein sequence ID" value="GIE00413.1"/>
    <property type="molecule type" value="Genomic_DNA"/>
</dbReference>
<protein>
    <submittedName>
        <fullName evidence="2">Transporter</fullName>
    </submittedName>
</protein>
<name>A0ABQ3YS39_9ACTN</name>
<organism evidence="2 3">
    <name type="scientific">Paractinoplanes durhamensis</name>
    <dbReference type="NCBI Taxonomy" id="113563"/>
    <lineage>
        <taxon>Bacteria</taxon>
        <taxon>Bacillati</taxon>
        <taxon>Actinomycetota</taxon>
        <taxon>Actinomycetes</taxon>
        <taxon>Micromonosporales</taxon>
        <taxon>Micromonosporaceae</taxon>
        <taxon>Paractinoplanes</taxon>
    </lineage>
</organism>